<dbReference type="AlphaFoldDB" id="A0A1M6PJG2"/>
<dbReference type="Proteomes" id="UP000184510">
    <property type="component" value="Unassembled WGS sequence"/>
</dbReference>
<accession>A0A1M6PJG2</accession>
<dbReference type="OrthoDB" id="9956363at2"/>
<dbReference type="InParanoid" id="A0A1M6PJG2"/>
<proteinExistence type="predicted"/>
<evidence type="ECO:0000313" key="1">
    <source>
        <dbReference type="EMBL" id="SHK08077.1"/>
    </source>
</evidence>
<evidence type="ECO:0000313" key="2">
    <source>
        <dbReference type="Proteomes" id="UP000184510"/>
    </source>
</evidence>
<organism evidence="1 2">
    <name type="scientific">Rubritalea squalenifaciens DSM 18772</name>
    <dbReference type="NCBI Taxonomy" id="1123071"/>
    <lineage>
        <taxon>Bacteria</taxon>
        <taxon>Pseudomonadati</taxon>
        <taxon>Verrucomicrobiota</taxon>
        <taxon>Verrucomicrobiia</taxon>
        <taxon>Verrucomicrobiales</taxon>
        <taxon>Rubritaleaceae</taxon>
        <taxon>Rubritalea</taxon>
    </lineage>
</organism>
<name>A0A1M6PJG2_9BACT</name>
<protein>
    <submittedName>
        <fullName evidence="1">Uncharacterized protein</fullName>
    </submittedName>
</protein>
<sequence length="136" mass="15617">MTPPNIFSTNDDRLVGKWVSKLNGPSISELEPVATADRMELWLYEDGAARWGYPEKPKCFEEDPTEAPTRTGWSVDEGRTLIISSPAPPIPEYEIYEWQEAHSIYDIMQLDYDQLTLSDRPFDGEIITHFVKYADC</sequence>
<gene>
    <name evidence="1" type="ORF">SAMN02745181_3209</name>
</gene>
<keyword evidence="2" id="KW-1185">Reference proteome</keyword>
<dbReference type="EMBL" id="FQYR01000005">
    <property type="protein sequence ID" value="SHK08077.1"/>
    <property type="molecule type" value="Genomic_DNA"/>
</dbReference>
<reference evidence="1 2" key="1">
    <citation type="submission" date="2016-11" db="EMBL/GenBank/DDBJ databases">
        <authorList>
            <person name="Jaros S."/>
            <person name="Januszkiewicz K."/>
            <person name="Wedrychowicz H."/>
        </authorList>
    </citation>
    <scope>NUCLEOTIDE SEQUENCE [LARGE SCALE GENOMIC DNA]</scope>
    <source>
        <strain evidence="1 2">DSM 18772</strain>
    </source>
</reference>
<dbReference type="RefSeq" id="WP_143184756.1">
    <property type="nucleotide sequence ID" value="NZ_FQYR01000005.1"/>
</dbReference>